<reference evidence="2" key="1">
    <citation type="submission" date="2014-09" db="EMBL/GenBank/DDBJ databases">
        <title>Genome sequence of the luminous mushroom Mycena chlorophos for searching fungal bioluminescence genes.</title>
        <authorList>
            <person name="Tanaka Y."/>
            <person name="Kasuga D."/>
            <person name="Oba Y."/>
            <person name="Hase S."/>
            <person name="Sato K."/>
            <person name="Oba Y."/>
            <person name="Sakakibara Y."/>
        </authorList>
    </citation>
    <scope>NUCLEOTIDE SEQUENCE</scope>
</reference>
<sequence>MSVSQTPLLTPTATTGRKTTAEVSSSVCPETICPKAPYQDGVSQPDEGRDGDGRNEDVRGSQLLKSYRSIAHHNKLVQERKADAGAVLKIHRRAGTRLNAKYNQGYHAPQGLKWPPEVALQQTMANTIPKACIQAKHIHPRSSFNKVPIVVSAMRKREGKLGDKLHEHSHLTLSSIP</sequence>
<gene>
    <name evidence="2" type="ORF">MCHLO_09565</name>
</gene>
<name>A0ABQ0LN42_MYCCL</name>
<dbReference type="EMBL" id="DF847781">
    <property type="protein sequence ID" value="GAT52523.1"/>
    <property type="molecule type" value="Genomic_DNA"/>
</dbReference>
<proteinExistence type="predicted"/>
<evidence type="ECO:0000313" key="3">
    <source>
        <dbReference type="Proteomes" id="UP000815677"/>
    </source>
</evidence>
<evidence type="ECO:0000313" key="2">
    <source>
        <dbReference type="EMBL" id="GAT52523.1"/>
    </source>
</evidence>
<protein>
    <submittedName>
        <fullName evidence="2">Uncharacterized protein</fullName>
    </submittedName>
</protein>
<feature type="region of interest" description="Disordered" evidence="1">
    <location>
        <begin position="1"/>
        <end position="58"/>
    </location>
</feature>
<evidence type="ECO:0000256" key="1">
    <source>
        <dbReference type="SAM" id="MobiDB-lite"/>
    </source>
</evidence>
<accession>A0ABQ0LN42</accession>
<keyword evidence="3" id="KW-1185">Reference proteome</keyword>
<feature type="compositionally biased region" description="Basic and acidic residues" evidence="1">
    <location>
        <begin position="46"/>
        <end position="58"/>
    </location>
</feature>
<dbReference type="Proteomes" id="UP000815677">
    <property type="component" value="Unassembled WGS sequence"/>
</dbReference>
<organism evidence="2 3">
    <name type="scientific">Mycena chlorophos</name>
    <name type="common">Agaric fungus</name>
    <name type="synonym">Agaricus chlorophos</name>
    <dbReference type="NCBI Taxonomy" id="658473"/>
    <lineage>
        <taxon>Eukaryota</taxon>
        <taxon>Fungi</taxon>
        <taxon>Dikarya</taxon>
        <taxon>Basidiomycota</taxon>
        <taxon>Agaricomycotina</taxon>
        <taxon>Agaricomycetes</taxon>
        <taxon>Agaricomycetidae</taxon>
        <taxon>Agaricales</taxon>
        <taxon>Marasmiineae</taxon>
        <taxon>Mycenaceae</taxon>
        <taxon>Mycena</taxon>
    </lineage>
</organism>